<gene>
    <name evidence="4" type="ORF">FOZ63_027183</name>
</gene>
<keyword evidence="1" id="KW-0677">Repeat</keyword>
<dbReference type="SUPFAM" id="SSF48371">
    <property type="entry name" value="ARM repeat"/>
    <property type="match status" value="1"/>
</dbReference>
<dbReference type="PANTHER" id="PTHR13389">
    <property type="entry name" value="PUMILIO HOMOLOG 3"/>
    <property type="match status" value="1"/>
</dbReference>
<evidence type="ECO:0000256" key="3">
    <source>
        <dbReference type="SAM" id="MobiDB-lite"/>
    </source>
</evidence>
<reference evidence="4 5" key="1">
    <citation type="submission" date="2020-04" db="EMBL/GenBank/DDBJ databases">
        <title>Perkinsus olseni comparative genomics.</title>
        <authorList>
            <person name="Bogema D.R."/>
        </authorList>
    </citation>
    <scope>NUCLEOTIDE SEQUENCE [LARGE SCALE GENOMIC DNA]</scope>
    <source>
        <strain evidence="4 5">ATCC PRA-207</strain>
    </source>
</reference>
<accession>A0A7J6UDU7</accession>
<proteinExistence type="predicted"/>
<keyword evidence="5" id="KW-1185">Reference proteome</keyword>
<dbReference type="PROSITE" id="PS50302">
    <property type="entry name" value="PUM"/>
    <property type="match status" value="1"/>
</dbReference>
<dbReference type="InterPro" id="IPR016024">
    <property type="entry name" value="ARM-type_fold"/>
</dbReference>
<evidence type="ECO:0008006" key="6">
    <source>
        <dbReference type="Google" id="ProtNLM"/>
    </source>
</evidence>
<evidence type="ECO:0000313" key="5">
    <source>
        <dbReference type="Proteomes" id="UP000553632"/>
    </source>
</evidence>
<dbReference type="GO" id="GO:0005730">
    <property type="term" value="C:nucleolus"/>
    <property type="evidence" value="ECO:0007669"/>
    <property type="project" value="TreeGrafter"/>
</dbReference>
<feature type="region of interest" description="Disordered" evidence="3">
    <location>
        <begin position="1"/>
        <end position="88"/>
    </location>
</feature>
<sequence length="707" mass="79200">MVYKGRQSSSGGGGSDGTRTMSTKKGINKNGGHVKGGNSKKKSFVKRTKHDHDDHHHGGGVQPSSRRRRSTTKVKDNTSREASVSQQRRVIKEKAIRKHDPNWEDRRRLNRLYSTLINNTRNNNDDDDDDTTSSSKKKSDIVDDILKEMISTKGINNYILNHAGSRIVQACMKYGTTEQRKRILTTLSTSSSTTTTTSGDGRRELGDAILQGKAYGMLAIERLISYGFKTDKKLTIECIIKPLLGDRNTVERLFIHRVGCRFLSTMYTNTKIPSQYRRRIFTIVSNPPSSDIKVTSDDDDDVDNKKVLEHRMKVCRKAVDKELLDNGALVHKLFLSTLEVSDTIGNTDDIIKELLLLTNEGATRLLSSREGSLVFCRMFGYATAKQKKVLIKECKGNFKAMATNAVDAIVVIRMLQCTDDTVLLSKTILQEILTPTVDDDDNSSSSSCMRDMLTDQYGHLVLLYAMGERRPRFYPQCYRQIMDLPKPLSVKDDEVRRTEIRSKIVNSMKRSIVINAGGGDDDTEALGKYDNDITITKQVVHAVLLHHSGFAPHDKDHTVLAAAADDDDINKDTIHDIPESVLVKNTTCDILKDYLNNIKICQLATTRWAFVLKSMIDVLSRKERSWIINKVKEEGIDNVKKAIQDRVDNQGGGKSSNKGGQAFIDTLTAAVISEDDEDIEDGEEQEEEEEDVGIVEDEEVGLADDDE</sequence>
<dbReference type="InterPro" id="IPR011989">
    <property type="entry name" value="ARM-like"/>
</dbReference>
<dbReference type="InterPro" id="IPR040059">
    <property type="entry name" value="PUM3"/>
</dbReference>
<evidence type="ECO:0000256" key="1">
    <source>
        <dbReference type="ARBA" id="ARBA00022737"/>
    </source>
</evidence>
<name>A0A7J6UDU7_PEROL</name>
<feature type="region of interest" description="Disordered" evidence="3">
    <location>
        <begin position="118"/>
        <end position="138"/>
    </location>
</feature>
<dbReference type="OMA" id="KEMISTK"/>
<dbReference type="SMART" id="SM00025">
    <property type="entry name" value="Pumilio"/>
    <property type="match status" value="3"/>
</dbReference>
<dbReference type="AlphaFoldDB" id="A0A7J6UDU7"/>
<feature type="region of interest" description="Disordered" evidence="3">
    <location>
        <begin position="674"/>
        <end position="707"/>
    </location>
</feature>
<evidence type="ECO:0000313" key="4">
    <source>
        <dbReference type="EMBL" id="KAF4755404.1"/>
    </source>
</evidence>
<feature type="repeat" description="Pumilio" evidence="2">
    <location>
        <begin position="148"/>
        <end position="185"/>
    </location>
</feature>
<comment type="caution">
    <text evidence="4">The sequence shown here is derived from an EMBL/GenBank/DDBJ whole genome shotgun (WGS) entry which is preliminary data.</text>
</comment>
<dbReference type="Proteomes" id="UP000553632">
    <property type="component" value="Unassembled WGS sequence"/>
</dbReference>
<dbReference type="Gene3D" id="1.25.10.10">
    <property type="entry name" value="Leucine-rich Repeat Variant"/>
    <property type="match status" value="1"/>
</dbReference>
<protein>
    <recommendedName>
        <fullName evidence="6">Pumilio domain member 6</fullName>
    </recommendedName>
</protein>
<dbReference type="GO" id="GO:0003729">
    <property type="term" value="F:mRNA binding"/>
    <property type="evidence" value="ECO:0007669"/>
    <property type="project" value="TreeGrafter"/>
</dbReference>
<evidence type="ECO:0000256" key="2">
    <source>
        <dbReference type="PROSITE-ProRule" id="PRU00317"/>
    </source>
</evidence>
<feature type="compositionally biased region" description="Basic residues" evidence="3">
    <location>
        <begin position="38"/>
        <end position="49"/>
    </location>
</feature>
<dbReference type="InterPro" id="IPR001313">
    <property type="entry name" value="Pumilio_RNA-bd_rpt"/>
</dbReference>
<dbReference type="EMBL" id="JABANO010004298">
    <property type="protein sequence ID" value="KAF4755404.1"/>
    <property type="molecule type" value="Genomic_DNA"/>
</dbReference>
<organism evidence="4 5">
    <name type="scientific">Perkinsus olseni</name>
    <name type="common">Perkinsus atlanticus</name>
    <dbReference type="NCBI Taxonomy" id="32597"/>
    <lineage>
        <taxon>Eukaryota</taxon>
        <taxon>Sar</taxon>
        <taxon>Alveolata</taxon>
        <taxon>Perkinsozoa</taxon>
        <taxon>Perkinsea</taxon>
        <taxon>Perkinsida</taxon>
        <taxon>Perkinsidae</taxon>
        <taxon>Perkinsus</taxon>
    </lineage>
</organism>
<dbReference type="PANTHER" id="PTHR13389:SF0">
    <property type="entry name" value="PUMILIO HOMOLOG 3"/>
    <property type="match status" value="1"/>
</dbReference>
<dbReference type="GO" id="GO:0006417">
    <property type="term" value="P:regulation of translation"/>
    <property type="evidence" value="ECO:0007669"/>
    <property type="project" value="TreeGrafter"/>
</dbReference>